<sequence>MLRSLCVICTAFSVLTADALAEPVAPTVVAEAQPTPASKDFREEDVVAALKAVIAERSKDGAFVFHDPKTDADLKLVFDEVKLVRGMRGYGWFPNVIFHDASEPKKKYAVDFWFRPNGDKLDLVDIRVQKGPRREGDGYTMITRLPVAWWWLPVSEHPGDAEIVRHWQVMSAVHSEIAAKRNEDGVYFLKDEKNGQTIPLEFIEIHQPIRRLKKDGRYFACTDFRKRGTTDEYYDVDFWVDDKDGKLKVGEVRIHKVPVQEDGLWRQEFRYKFDGLDTEDVK</sequence>
<gene>
    <name evidence="2" type="ORF">GIW81_07235</name>
</gene>
<keyword evidence="3" id="KW-1185">Reference proteome</keyword>
<accession>A0A6I3KJL8</accession>
<feature type="signal peptide" evidence="1">
    <location>
        <begin position="1"/>
        <end position="21"/>
    </location>
</feature>
<keyword evidence="1" id="KW-0732">Signal</keyword>
<dbReference type="Proteomes" id="UP000440694">
    <property type="component" value="Unassembled WGS sequence"/>
</dbReference>
<organism evidence="2 3">
    <name type="scientific">Hyphomicrobium album</name>
    <dbReference type="NCBI Taxonomy" id="2665159"/>
    <lineage>
        <taxon>Bacteria</taxon>
        <taxon>Pseudomonadati</taxon>
        <taxon>Pseudomonadota</taxon>
        <taxon>Alphaproteobacteria</taxon>
        <taxon>Hyphomicrobiales</taxon>
        <taxon>Hyphomicrobiaceae</taxon>
        <taxon>Hyphomicrobium</taxon>
    </lineage>
</organism>
<evidence type="ECO:0000313" key="2">
    <source>
        <dbReference type="EMBL" id="MTD94130.1"/>
    </source>
</evidence>
<proteinExistence type="predicted"/>
<name>A0A6I3KJL8_9HYPH</name>
<feature type="chain" id="PRO_5026003113" description="Outer membrane lipoprotein-sorting protein" evidence="1">
    <location>
        <begin position="22"/>
        <end position="282"/>
    </location>
</feature>
<comment type="caution">
    <text evidence="2">The sequence shown here is derived from an EMBL/GenBank/DDBJ whole genome shotgun (WGS) entry which is preliminary data.</text>
</comment>
<dbReference type="AlphaFoldDB" id="A0A6I3KJL8"/>
<evidence type="ECO:0008006" key="4">
    <source>
        <dbReference type="Google" id="ProtNLM"/>
    </source>
</evidence>
<dbReference type="EMBL" id="WMBQ01000001">
    <property type="protein sequence ID" value="MTD94130.1"/>
    <property type="molecule type" value="Genomic_DNA"/>
</dbReference>
<protein>
    <recommendedName>
        <fullName evidence="4">Outer membrane lipoprotein-sorting protein</fullName>
    </recommendedName>
</protein>
<evidence type="ECO:0000256" key="1">
    <source>
        <dbReference type="SAM" id="SignalP"/>
    </source>
</evidence>
<dbReference type="RefSeq" id="WP_154738597.1">
    <property type="nucleotide sequence ID" value="NZ_WMBQ01000001.1"/>
</dbReference>
<evidence type="ECO:0000313" key="3">
    <source>
        <dbReference type="Proteomes" id="UP000440694"/>
    </source>
</evidence>
<reference evidence="2 3" key="1">
    <citation type="submission" date="2019-11" db="EMBL/GenBank/DDBJ databases">
        <title>Identification of a novel strain.</title>
        <authorList>
            <person name="Xu Q."/>
            <person name="Wang G."/>
        </authorList>
    </citation>
    <scope>NUCLEOTIDE SEQUENCE [LARGE SCALE GENOMIC DNA]</scope>
    <source>
        <strain evidence="3">xq</strain>
    </source>
</reference>